<evidence type="ECO:0000313" key="2">
    <source>
        <dbReference type="Proteomes" id="UP000265703"/>
    </source>
</evidence>
<reference evidence="1 2" key="1">
    <citation type="submission" date="2018-06" db="EMBL/GenBank/DDBJ databases">
        <title>Comparative genomics reveals the genomic features of Rhizophagus irregularis, R. cerebriforme, R. diaphanum and Gigaspora rosea, and their symbiotic lifestyle signature.</title>
        <authorList>
            <person name="Morin E."/>
            <person name="San Clemente H."/>
            <person name="Chen E.C.H."/>
            <person name="De La Providencia I."/>
            <person name="Hainaut M."/>
            <person name="Kuo A."/>
            <person name="Kohler A."/>
            <person name="Murat C."/>
            <person name="Tang N."/>
            <person name="Roy S."/>
            <person name="Loubradou J."/>
            <person name="Henrissat B."/>
            <person name="Grigoriev I.V."/>
            <person name="Corradi N."/>
            <person name="Roux C."/>
            <person name="Martin F.M."/>
        </authorList>
    </citation>
    <scope>NUCLEOTIDE SEQUENCE [LARGE SCALE GENOMIC DNA]</scope>
    <source>
        <strain evidence="1 2">DAOM 227022</strain>
    </source>
</reference>
<protein>
    <submittedName>
        <fullName evidence="1">Uncharacterized protein</fullName>
    </submittedName>
</protein>
<name>A0A397T3P0_9GLOM</name>
<dbReference type="EMBL" id="QKYT01000168">
    <property type="protein sequence ID" value="RIA90885.1"/>
    <property type="molecule type" value="Genomic_DNA"/>
</dbReference>
<dbReference type="Proteomes" id="UP000265703">
    <property type="component" value="Unassembled WGS sequence"/>
</dbReference>
<evidence type="ECO:0000313" key="1">
    <source>
        <dbReference type="EMBL" id="RIA90885.1"/>
    </source>
</evidence>
<keyword evidence="2" id="KW-1185">Reference proteome</keyword>
<comment type="caution">
    <text evidence="1">The sequence shown here is derived from an EMBL/GenBank/DDBJ whole genome shotgun (WGS) entry which is preliminary data.</text>
</comment>
<gene>
    <name evidence="1" type="ORF">C1645_768810</name>
</gene>
<organism evidence="1 2">
    <name type="scientific">Glomus cerebriforme</name>
    <dbReference type="NCBI Taxonomy" id="658196"/>
    <lineage>
        <taxon>Eukaryota</taxon>
        <taxon>Fungi</taxon>
        <taxon>Fungi incertae sedis</taxon>
        <taxon>Mucoromycota</taxon>
        <taxon>Glomeromycotina</taxon>
        <taxon>Glomeromycetes</taxon>
        <taxon>Glomerales</taxon>
        <taxon>Glomeraceae</taxon>
        <taxon>Glomus</taxon>
    </lineage>
</organism>
<dbReference type="AlphaFoldDB" id="A0A397T3P0"/>
<accession>A0A397T3P0</accession>
<sequence>MQTSIIATVITIPQNIEVGKLKNHNLKSIGDKTGTFIFVNKNKNPAQIEINYDASSLPPSNNRINEAKKLLNNLIENEKKLYCLEEKKKKKNVVGFLDEFNKYGSNKKYVSKYHKEVSVKKEKQRSKQEINSTIKSYMEGNWEDEPDGYETDEYY</sequence>
<proteinExistence type="predicted"/>